<feature type="region of interest" description="Disordered" evidence="1">
    <location>
        <begin position="1"/>
        <end position="30"/>
    </location>
</feature>
<gene>
    <name evidence="2" type="ORF">Celaphus_00000035</name>
</gene>
<dbReference type="Proteomes" id="UP000242450">
    <property type="component" value="Chromosome 5"/>
</dbReference>
<name>A0A212D7I2_CEREH</name>
<keyword evidence="3" id="KW-1185">Reference proteome</keyword>
<accession>A0A212D7I2</accession>
<feature type="non-terminal residue" evidence="2">
    <location>
        <position position="1"/>
    </location>
</feature>
<comment type="caution">
    <text evidence="2">The sequence shown here is derived from an EMBL/GenBank/DDBJ whole genome shotgun (WGS) entry which is preliminary data.</text>
</comment>
<feature type="region of interest" description="Disordered" evidence="1">
    <location>
        <begin position="43"/>
        <end position="71"/>
    </location>
</feature>
<evidence type="ECO:0000313" key="2">
    <source>
        <dbReference type="EMBL" id="OWK14191.1"/>
    </source>
</evidence>
<reference evidence="2 3" key="1">
    <citation type="journal article" date="2018" name="Mol. Genet. Genomics">
        <title>The red deer Cervus elaphus genome CerEla1.0: sequencing, annotating, genes, and chromosomes.</title>
        <authorList>
            <person name="Bana N.A."/>
            <person name="Nyiri A."/>
            <person name="Nagy J."/>
            <person name="Frank K."/>
            <person name="Nagy T."/>
            <person name="Steger V."/>
            <person name="Schiller M."/>
            <person name="Lakatos P."/>
            <person name="Sugar L."/>
            <person name="Horn P."/>
            <person name="Barta E."/>
            <person name="Orosz L."/>
        </authorList>
    </citation>
    <scope>NUCLEOTIDE SEQUENCE [LARGE SCALE GENOMIC DNA]</scope>
    <source>
        <strain evidence="2">Hungarian</strain>
    </source>
</reference>
<protein>
    <submittedName>
        <fullName evidence="2">DGCR2</fullName>
    </submittedName>
</protein>
<dbReference type="EMBL" id="MKHE01000005">
    <property type="protein sequence ID" value="OWK14191.1"/>
    <property type="molecule type" value="Genomic_DNA"/>
</dbReference>
<feature type="non-terminal residue" evidence="2">
    <location>
        <position position="104"/>
    </location>
</feature>
<evidence type="ECO:0000313" key="3">
    <source>
        <dbReference type="Proteomes" id="UP000242450"/>
    </source>
</evidence>
<proteinExistence type="predicted"/>
<feature type="compositionally biased region" description="Basic and acidic residues" evidence="1">
    <location>
        <begin position="10"/>
        <end position="28"/>
    </location>
</feature>
<dbReference type="AlphaFoldDB" id="A0A212D7I2"/>
<sequence>VSGQARPHHGKEAADPRPGRAHGGDPSHLHAMSVAQPVRFGSKLQACPGADPGRTPRHPETPRQASSGGWGGRLQGVWARVRTGCSVWGSVGLARGQCWWTGSF</sequence>
<evidence type="ECO:0000256" key="1">
    <source>
        <dbReference type="SAM" id="MobiDB-lite"/>
    </source>
</evidence>
<organism evidence="2 3">
    <name type="scientific">Cervus elaphus hippelaphus</name>
    <name type="common">European red deer</name>
    <dbReference type="NCBI Taxonomy" id="46360"/>
    <lineage>
        <taxon>Eukaryota</taxon>
        <taxon>Metazoa</taxon>
        <taxon>Chordata</taxon>
        <taxon>Craniata</taxon>
        <taxon>Vertebrata</taxon>
        <taxon>Euteleostomi</taxon>
        <taxon>Mammalia</taxon>
        <taxon>Eutheria</taxon>
        <taxon>Laurasiatheria</taxon>
        <taxon>Artiodactyla</taxon>
        <taxon>Ruminantia</taxon>
        <taxon>Pecora</taxon>
        <taxon>Cervidae</taxon>
        <taxon>Cervinae</taxon>
        <taxon>Cervus</taxon>
    </lineage>
</organism>